<dbReference type="HOGENOM" id="CLU_2581171_0_0_1"/>
<evidence type="ECO:0000256" key="4">
    <source>
        <dbReference type="ARBA" id="ARBA00023115"/>
    </source>
</evidence>
<dbReference type="InterPro" id="IPR016067">
    <property type="entry name" value="S-AdoMet_deCO2ase_core"/>
</dbReference>
<evidence type="ECO:0000256" key="1">
    <source>
        <dbReference type="ARBA" id="ARBA00001928"/>
    </source>
</evidence>
<keyword evidence="7" id="KW-0704">Schiff base</keyword>
<evidence type="ECO:0008006" key="11">
    <source>
        <dbReference type="Google" id="ProtNLM"/>
    </source>
</evidence>
<dbReference type="InterPro" id="IPR003826">
    <property type="entry name" value="AdoMetDC_fam_prok"/>
</dbReference>
<dbReference type="KEGG" id="tps:THAPSDRAFT_31166"/>
<dbReference type="RefSeq" id="XP_002287082.1">
    <property type="nucleotide sequence ID" value="XM_002287046.1"/>
</dbReference>
<protein>
    <recommendedName>
        <fullName evidence="11">Adenosylmethionine decarboxylase</fullName>
    </recommendedName>
</protein>
<dbReference type="PANTHER" id="PTHR33866:SF2">
    <property type="entry name" value="S-ADENOSYLMETHIONINE DECARBOXYLASE PROENZYME"/>
    <property type="match status" value="1"/>
</dbReference>
<dbReference type="GeneID" id="7452577"/>
<gene>
    <name evidence="9" type="ORF">THAPSDRAFT_31166</name>
</gene>
<dbReference type="EMBL" id="CM000638">
    <property type="protein sequence ID" value="EED96723.1"/>
    <property type="molecule type" value="Genomic_DNA"/>
</dbReference>
<dbReference type="AlphaFoldDB" id="B8BSH6"/>
<sequence>GQHLLIDIKDVDSSFLNSEERVATAMIELINESKLTLLSYHCHSLVPIGVSCAGVLLESHVAFHTWYVVLSDTD</sequence>
<dbReference type="PANTHER" id="PTHR33866">
    <property type="entry name" value="S-ADENOSYLMETHIONINE DECARBOXYLASE PROENZYME"/>
    <property type="match status" value="1"/>
</dbReference>
<keyword evidence="6" id="KW-0456">Lyase</keyword>
<keyword evidence="4" id="KW-0620">Polyamine biosynthesis</keyword>
<evidence type="ECO:0000256" key="5">
    <source>
        <dbReference type="ARBA" id="ARBA00023145"/>
    </source>
</evidence>
<dbReference type="GO" id="GO:0004014">
    <property type="term" value="F:adenosylmethionine decarboxylase activity"/>
    <property type="evidence" value="ECO:0000318"/>
    <property type="project" value="GO_Central"/>
</dbReference>
<evidence type="ECO:0000256" key="8">
    <source>
        <dbReference type="ARBA" id="ARBA00023317"/>
    </source>
</evidence>
<evidence type="ECO:0000313" key="9">
    <source>
        <dbReference type="EMBL" id="EED96723.1"/>
    </source>
</evidence>
<proteinExistence type="predicted"/>
<accession>B8BSH6</accession>
<dbReference type="Gene3D" id="3.60.90.10">
    <property type="entry name" value="S-adenosylmethionine decarboxylase"/>
    <property type="match status" value="1"/>
</dbReference>
<dbReference type="SUPFAM" id="SSF56276">
    <property type="entry name" value="S-adenosylmethionine decarboxylase"/>
    <property type="match status" value="1"/>
</dbReference>
<keyword evidence="2" id="KW-0210">Decarboxylase</keyword>
<evidence type="ECO:0000256" key="2">
    <source>
        <dbReference type="ARBA" id="ARBA00022793"/>
    </source>
</evidence>
<keyword evidence="10" id="KW-1185">Reference proteome</keyword>
<dbReference type="PaxDb" id="35128-Thaps31166"/>
<organism evidence="9 10">
    <name type="scientific">Thalassiosira pseudonana</name>
    <name type="common">Marine diatom</name>
    <name type="synonym">Cyclotella nana</name>
    <dbReference type="NCBI Taxonomy" id="35128"/>
    <lineage>
        <taxon>Eukaryota</taxon>
        <taxon>Sar</taxon>
        <taxon>Stramenopiles</taxon>
        <taxon>Ochrophyta</taxon>
        <taxon>Bacillariophyta</taxon>
        <taxon>Coscinodiscophyceae</taxon>
        <taxon>Thalassiosirophycidae</taxon>
        <taxon>Thalassiosirales</taxon>
        <taxon>Thalassiosiraceae</taxon>
        <taxon>Thalassiosira</taxon>
    </lineage>
</organism>
<dbReference type="Proteomes" id="UP000001449">
    <property type="component" value="Chromosome 1"/>
</dbReference>
<comment type="cofactor">
    <cofactor evidence="1">
        <name>pyruvate</name>
        <dbReference type="ChEBI" id="CHEBI:15361"/>
    </cofactor>
</comment>
<dbReference type="Pfam" id="PF02675">
    <property type="entry name" value="AdoMet_dc"/>
    <property type="match status" value="1"/>
</dbReference>
<reference evidence="9 10" key="2">
    <citation type="journal article" date="2008" name="Nature">
        <title>The Phaeodactylum genome reveals the evolutionary history of diatom genomes.</title>
        <authorList>
            <person name="Bowler C."/>
            <person name="Allen A.E."/>
            <person name="Badger J.H."/>
            <person name="Grimwood J."/>
            <person name="Jabbari K."/>
            <person name="Kuo A."/>
            <person name="Maheswari U."/>
            <person name="Martens C."/>
            <person name="Maumus F."/>
            <person name="Otillar R.P."/>
            <person name="Rayko E."/>
            <person name="Salamov A."/>
            <person name="Vandepoele K."/>
            <person name="Beszteri B."/>
            <person name="Gruber A."/>
            <person name="Heijde M."/>
            <person name="Katinka M."/>
            <person name="Mock T."/>
            <person name="Valentin K."/>
            <person name="Verret F."/>
            <person name="Berges J.A."/>
            <person name="Brownlee C."/>
            <person name="Cadoret J.P."/>
            <person name="Chiovitti A."/>
            <person name="Choi C.J."/>
            <person name="Coesel S."/>
            <person name="De Martino A."/>
            <person name="Detter J.C."/>
            <person name="Durkin C."/>
            <person name="Falciatore A."/>
            <person name="Fournet J."/>
            <person name="Haruta M."/>
            <person name="Huysman M.J."/>
            <person name="Jenkins B.D."/>
            <person name="Jiroutova K."/>
            <person name="Jorgensen R.E."/>
            <person name="Joubert Y."/>
            <person name="Kaplan A."/>
            <person name="Kroger N."/>
            <person name="Kroth P.G."/>
            <person name="La Roche J."/>
            <person name="Lindquist E."/>
            <person name="Lommer M."/>
            <person name="Martin-Jezequel V."/>
            <person name="Lopez P.J."/>
            <person name="Lucas S."/>
            <person name="Mangogna M."/>
            <person name="McGinnis K."/>
            <person name="Medlin L.K."/>
            <person name="Montsant A."/>
            <person name="Oudot-Le Secq M.P."/>
            <person name="Napoli C."/>
            <person name="Obornik M."/>
            <person name="Parker M.S."/>
            <person name="Petit J.L."/>
            <person name="Porcel B.M."/>
            <person name="Poulsen N."/>
            <person name="Robison M."/>
            <person name="Rychlewski L."/>
            <person name="Rynearson T.A."/>
            <person name="Schmutz J."/>
            <person name="Shapiro H."/>
            <person name="Siaut M."/>
            <person name="Stanley M."/>
            <person name="Sussman M.R."/>
            <person name="Taylor A.R."/>
            <person name="Vardi A."/>
            <person name="von Dassow P."/>
            <person name="Vyverman W."/>
            <person name="Willis A."/>
            <person name="Wyrwicz L.S."/>
            <person name="Rokhsar D.S."/>
            <person name="Weissenbach J."/>
            <person name="Armbrust E.V."/>
            <person name="Green B.R."/>
            <person name="Van de Peer Y."/>
            <person name="Grigoriev I.V."/>
        </authorList>
    </citation>
    <scope>NUCLEOTIDE SEQUENCE [LARGE SCALE GENOMIC DNA]</scope>
    <source>
        <strain evidence="9 10">CCMP1335</strain>
    </source>
</reference>
<keyword evidence="8" id="KW-0670">Pyruvate</keyword>
<keyword evidence="5" id="KW-0865">Zymogen</keyword>
<dbReference type="FunFam" id="3.60.90.10:FF:000025">
    <property type="entry name" value="Uncharacterized protein"/>
    <property type="match status" value="1"/>
</dbReference>
<keyword evidence="3" id="KW-0068">Autocatalytic cleavage</keyword>
<evidence type="ECO:0000256" key="6">
    <source>
        <dbReference type="ARBA" id="ARBA00023239"/>
    </source>
</evidence>
<dbReference type="GO" id="GO:0008295">
    <property type="term" value="P:spermidine biosynthetic process"/>
    <property type="evidence" value="ECO:0000318"/>
    <property type="project" value="GO_Central"/>
</dbReference>
<name>B8BSH6_THAPS</name>
<feature type="non-terminal residue" evidence="9">
    <location>
        <position position="1"/>
    </location>
</feature>
<evidence type="ECO:0000256" key="3">
    <source>
        <dbReference type="ARBA" id="ARBA00022813"/>
    </source>
</evidence>
<dbReference type="GO" id="GO:0005829">
    <property type="term" value="C:cytosol"/>
    <property type="evidence" value="ECO:0000318"/>
    <property type="project" value="GO_Central"/>
</dbReference>
<evidence type="ECO:0000313" key="10">
    <source>
        <dbReference type="Proteomes" id="UP000001449"/>
    </source>
</evidence>
<evidence type="ECO:0000256" key="7">
    <source>
        <dbReference type="ARBA" id="ARBA00023270"/>
    </source>
</evidence>
<dbReference type="InParanoid" id="B8BSH6"/>
<reference evidence="9 10" key="1">
    <citation type="journal article" date="2004" name="Science">
        <title>The genome of the diatom Thalassiosira pseudonana: ecology, evolution, and metabolism.</title>
        <authorList>
            <person name="Armbrust E.V."/>
            <person name="Berges J.A."/>
            <person name="Bowler C."/>
            <person name="Green B.R."/>
            <person name="Martinez D."/>
            <person name="Putnam N.H."/>
            <person name="Zhou S."/>
            <person name="Allen A.E."/>
            <person name="Apt K.E."/>
            <person name="Bechner M."/>
            <person name="Brzezinski M.A."/>
            <person name="Chaal B.K."/>
            <person name="Chiovitti A."/>
            <person name="Davis A.K."/>
            <person name="Demarest M.S."/>
            <person name="Detter J.C."/>
            <person name="Glavina T."/>
            <person name="Goodstein D."/>
            <person name="Hadi M.Z."/>
            <person name="Hellsten U."/>
            <person name="Hildebrand M."/>
            <person name="Jenkins B.D."/>
            <person name="Jurka J."/>
            <person name="Kapitonov V.V."/>
            <person name="Kroger N."/>
            <person name="Lau W.W."/>
            <person name="Lane T.W."/>
            <person name="Larimer F.W."/>
            <person name="Lippmeier J.C."/>
            <person name="Lucas S."/>
            <person name="Medina M."/>
            <person name="Montsant A."/>
            <person name="Obornik M."/>
            <person name="Parker M.S."/>
            <person name="Palenik B."/>
            <person name="Pazour G.J."/>
            <person name="Richardson P.M."/>
            <person name="Rynearson T.A."/>
            <person name="Saito M.A."/>
            <person name="Schwartz D.C."/>
            <person name="Thamatrakoln K."/>
            <person name="Valentin K."/>
            <person name="Vardi A."/>
            <person name="Wilkerson F.P."/>
            <person name="Rokhsar D.S."/>
        </authorList>
    </citation>
    <scope>NUCLEOTIDE SEQUENCE [LARGE SCALE GENOMIC DNA]</scope>
    <source>
        <strain evidence="9 10">CCMP1335</strain>
    </source>
</reference>